<feature type="chain" id="PRO_5002064273" evidence="1">
    <location>
        <begin position="22"/>
        <end position="131"/>
    </location>
</feature>
<evidence type="ECO:0000313" key="2">
    <source>
        <dbReference type="EMBL" id="JAD94597.1"/>
    </source>
</evidence>
<organism evidence="2">
    <name type="scientific">Arundo donax</name>
    <name type="common">Giant reed</name>
    <name type="synonym">Donax arundinaceus</name>
    <dbReference type="NCBI Taxonomy" id="35708"/>
    <lineage>
        <taxon>Eukaryota</taxon>
        <taxon>Viridiplantae</taxon>
        <taxon>Streptophyta</taxon>
        <taxon>Embryophyta</taxon>
        <taxon>Tracheophyta</taxon>
        <taxon>Spermatophyta</taxon>
        <taxon>Magnoliopsida</taxon>
        <taxon>Liliopsida</taxon>
        <taxon>Poales</taxon>
        <taxon>Poaceae</taxon>
        <taxon>PACMAD clade</taxon>
        <taxon>Arundinoideae</taxon>
        <taxon>Arundineae</taxon>
        <taxon>Arundo</taxon>
    </lineage>
</organism>
<dbReference type="AlphaFoldDB" id="A0A0A9EF16"/>
<name>A0A0A9EF16_ARUDO</name>
<evidence type="ECO:0000256" key="1">
    <source>
        <dbReference type="SAM" id="SignalP"/>
    </source>
</evidence>
<dbReference type="EMBL" id="GBRH01203298">
    <property type="protein sequence ID" value="JAD94597.1"/>
    <property type="molecule type" value="Transcribed_RNA"/>
</dbReference>
<accession>A0A0A9EF16</accession>
<sequence length="131" mass="13717">MAWVSREAESAFLLLLPYHLCELFFAPNIDPAKKVALALATAETCNFAAVVCGFQRIAISEHVRIVVVSYSATTVAYFDFATIAVASDPVTPAVAFGFAMTAVASAALTDVASAAQTDEASDHGKNAVVSE</sequence>
<feature type="signal peptide" evidence="1">
    <location>
        <begin position="1"/>
        <end position="21"/>
    </location>
</feature>
<reference evidence="2" key="1">
    <citation type="submission" date="2014-09" db="EMBL/GenBank/DDBJ databases">
        <authorList>
            <person name="Magalhaes I.L.F."/>
            <person name="Oliveira U."/>
            <person name="Santos F.R."/>
            <person name="Vidigal T.H.D.A."/>
            <person name="Brescovit A.D."/>
            <person name="Santos A.J."/>
        </authorList>
    </citation>
    <scope>NUCLEOTIDE SEQUENCE</scope>
    <source>
        <tissue evidence="2">Shoot tissue taken approximately 20 cm above the soil surface</tissue>
    </source>
</reference>
<reference evidence="2" key="2">
    <citation type="journal article" date="2015" name="Data Brief">
        <title>Shoot transcriptome of the giant reed, Arundo donax.</title>
        <authorList>
            <person name="Barrero R.A."/>
            <person name="Guerrero F.D."/>
            <person name="Moolhuijzen P."/>
            <person name="Goolsby J.A."/>
            <person name="Tidwell J."/>
            <person name="Bellgard S.E."/>
            <person name="Bellgard M.I."/>
        </authorList>
    </citation>
    <scope>NUCLEOTIDE SEQUENCE</scope>
    <source>
        <tissue evidence="2">Shoot tissue taken approximately 20 cm above the soil surface</tissue>
    </source>
</reference>
<protein>
    <submittedName>
        <fullName evidence="2">Uncharacterized protein</fullName>
    </submittedName>
</protein>
<proteinExistence type="predicted"/>
<keyword evidence="1" id="KW-0732">Signal</keyword>